<dbReference type="InterPro" id="IPR050153">
    <property type="entry name" value="Metal_Ion_Import_ABC"/>
</dbReference>
<dbReference type="SMART" id="SM00382">
    <property type="entry name" value="AAA"/>
    <property type="match status" value="1"/>
</dbReference>
<evidence type="ECO:0000256" key="2">
    <source>
        <dbReference type="ARBA" id="ARBA00022448"/>
    </source>
</evidence>
<keyword evidence="7" id="KW-1185">Reference proteome</keyword>
<evidence type="ECO:0000313" key="7">
    <source>
        <dbReference type="Proteomes" id="UP001595932"/>
    </source>
</evidence>
<protein>
    <submittedName>
        <fullName evidence="6">Metal ABC transporter ATP-binding protein</fullName>
    </submittedName>
</protein>
<proteinExistence type="inferred from homology"/>
<keyword evidence="2" id="KW-0813">Transport</keyword>
<dbReference type="SUPFAM" id="SSF52540">
    <property type="entry name" value="P-loop containing nucleoside triphosphate hydrolases"/>
    <property type="match status" value="1"/>
</dbReference>
<keyword evidence="3" id="KW-0547">Nucleotide-binding</keyword>
<evidence type="ECO:0000256" key="3">
    <source>
        <dbReference type="ARBA" id="ARBA00022741"/>
    </source>
</evidence>
<dbReference type="GO" id="GO:0005524">
    <property type="term" value="F:ATP binding"/>
    <property type="evidence" value="ECO:0007669"/>
    <property type="project" value="UniProtKB-KW"/>
</dbReference>
<reference evidence="7" key="1">
    <citation type="journal article" date="2019" name="Int. J. Syst. Evol. Microbiol.">
        <title>The Global Catalogue of Microorganisms (GCM) 10K type strain sequencing project: providing services to taxonomists for standard genome sequencing and annotation.</title>
        <authorList>
            <consortium name="The Broad Institute Genomics Platform"/>
            <consortium name="The Broad Institute Genome Sequencing Center for Infectious Disease"/>
            <person name="Wu L."/>
            <person name="Ma J."/>
        </authorList>
    </citation>
    <scope>NUCLEOTIDE SEQUENCE [LARGE SCALE GENOMIC DNA]</scope>
    <source>
        <strain evidence="7">CGMCC 1.12151</strain>
    </source>
</reference>
<dbReference type="InterPro" id="IPR003439">
    <property type="entry name" value="ABC_transporter-like_ATP-bd"/>
</dbReference>
<dbReference type="EMBL" id="JBHSGL010000005">
    <property type="protein sequence ID" value="MFC4711972.1"/>
    <property type="molecule type" value="Genomic_DNA"/>
</dbReference>
<dbReference type="Gene3D" id="3.40.50.300">
    <property type="entry name" value="P-loop containing nucleotide triphosphate hydrolases"/>
    <property type="match status" value="1"/>
</dbReference>
<organism evidence="6 7">
    <name type="scientific">Planococcus dechangensis</name>
    <dbReference type="NCBI Taxonomy" id="1176255"/>
    <lineage>
        <taxon>Bacteria</taxon>
        <taxon>Bacillati</taxon>
        <taxon>Bacillota</taxon>
        <taxon>Bacilli</taxon>
        <taxon>Bacillales</taxon>
        <taxon>Caryophanaceae</taxon>
        <taxon>Planococcus</taxon>
    </lineage>
</organism>
<sequence length="257" mass="28676">MAAPLIDIKEVSYEYEQTTALDHISMKVEEGDFLAILGPNGSGKSTLLKIMLGLIRPSEGSVSLFGIDSKQFKHREWIGYVSQKSNSFNSAFPATVYEVVAGGLAKKTGLFHKLPKNNREQVEEALDAVGMKPFIKRSISELSGGQQQRVFIARALVAKPKVLILDEPTVGIDVQNVQSFYDMLAALNRERKITLVLVTHDVDTVTDRITHVACLNQTIHFHGFKDQLHTMSDEKREAWYGHSVRKIHHTKGSHSHA</sequence>
<dbReference type="Pfam" id="PF00005">
    <property type="entry name" value="ABC_tran"/>
    <property type="match status" value="1"/>
</dbReference>
<accession>A0ABV9M834</accession>
<dbReference type="PROSITE" id="PS00211">
    <property type="entry name" value="ABC_TRANSPORTER_1"/>
    <property type="match status" value="1"/>
</dbReference>
<dbReference type="PROSITE" id="PS50893">
    <property type="entry name" value="ABC_TRANSPORTER_2"/>
    <property type="match status" value="1"/>
</dbReference>
<feature type="domain" description="ABC transporter" evidence="5">
    <location>
        <begin position="6"/>
        <end position="241"/>
    </location>
</feature>
<gene>
    <name evidence="6" type="ORF">ACFO5U_03860</name>
</gene>
<dbReference type="PANTHER" id="PTHR42734">
    <property type="entry name" value="METAL TRANSPORT SYSTEM ATP-BINDING PROTEIN TM_0124-RELATED"/>
    <property type="match status" value="1"/>
</dbReference>
<dbReference type="InterPro" id="IPR027417">
    <property type="entry name" value="P-loop_NTPase"/>
</dbReference>
<name>A0ABV9M834_9BACL</name>
<dbReference type="InterPro" id="IPR003593">
    <property type="entry name" value="AAA+_ATPase"/>
</dbReference>
<dbReference type="Proteomes" id="UP001595932">
    <property type="component" value="Unassembled WGS sequence"/>
</dbReference>
<dbReference type="PANTHER" id="PTHR42734:SF17">
    <property type="entry name" value="METAL TRANSPORT SYSTEM ATP-BINDING PROTEIN TM_0124-RELATED"/>
    <property type="match status" value="1"/>
</dbReference>
<comment type="similarity">
    <text evidence="1">Belongs to the ABC transporter superfamily.</text>
</comment>
<keyword evidence="4 6" id="KW-0067">ATP-binding</keyword>
<dbReference type="InterPro" id="IPR017871">
    <property type="entry name" value="ABC_transporter-like_CS"/>
</dbReference>
<dbReference type="RefSeq" id="WP_377276866.1">
    <property type="nucleotide sequence ID" value="NZ_JBHSGL010000005.1"/>
</dbReference>
<comment type="caution">
    <text evidence="6">The sequence shown here is derived from an EMBL/GenBank/DDBJ whole genome shotgun (WGS) entry which is preliminary data.</text>
</comment>
<dbReference type="CDD" id="cd03235">
    <property type="entry name" value="ABC_Metallic_Cations"/>
    <property type="match status" value="1"/>
</dbReference>
<evidence type="ECO:0000256" key="4">
    <source>
        <dbReference type="ARBA" id="ARBA00022840"/>
    </source>
</evidence>
<evidence type="ECO:0000259" key="5">
    <source>
        <dbReference type="PROSITE" id="PS50893"/>
    </source>
</evidence>
<evidence type="ECO:0000256" key="1">
    <source>
        <dbReference type="ARBA" id="ARBA00005417"/>
    </source>
</evidence>
<evidence type="ECO:0000313" key="6">
    <source>
        <dbReference type="EMBL" id="MFC4711972.1"/>
    </source>
</evidence>